<feature type="compositionally biased region" description="Basic residues" evidence="1">
    <location>
        <begin position="26"/>
        <end position="43"/>
    </location>
</feature>
<gene>
    <name evidence="2" type="ORF">S01H1_28723</name>
</gene>
<feature type="region of interest" description="Disordered" evidence="1">
    <location>
        <begin position="1"/>
        <end position="43"/>
    </location>
</feature>
<evidence type="ECO:0000313" key="2">
    <source>
        <dbReference type="EMBL" id="GAF86179.1"/>
    </source>
</evidence>
<sequence length="43" mass="4919">GVVDPKEAGRRVARAVEEAWTEEGRAKKRDLKRRRARGASSRR</sequence>
<proteinExistence type="predicted"/>
<feature type="compositionally biased region" description="Basic and acidic residues" evidence="1">
    <location>
        <begin position="1"/>
        <end position="25"/>
    </location>
</feature>
<dbReference type="EMBL" id="BARS01017571">
    <property type="protein sequence ID" value="GAF86179.1"/>
    <property type="molecule type" value="Genomic_DNA"/>
</dbReference>
<accession>X0SYY0</accession>
<feature type="non-terminal residue" evidence="2">
    <location>
        <position position="1"/>
    </location>
</feature>
<name>X0SYY0_9ZZZZ</name>
<organism evidence="2">
    <name type="scientific">marine sediment metagenome</name>
    <dbReference type="NCBI Taxonomy" id="412755"/>
    <lineage>
        <taxon>unclassified sequences</taxon>
        <taxon>metagenomes</taxon>
        <taxon>ecological metagenomes</taxon>
    </lineage>
</organism>
<comment type="caution">
    <text evidence="2">The sequence shown here is derived from an EMBL/GenBank/DDBJ whole genome shotgun (WGS) entry which is preliminary data.</text>
</comment>
<reference evidence="2" key="1">
    <citation type="journal article" date="2014" name="Front. Microbiol.">
        <title>High frequency of phylogenetically diverse reductive dehalogenase-homologous genes in deep subseafloor sedimentary metagenomes.</title>
        <authorList>
            <person name="Kawai M."/>
            <person name="Futagami T."/>
            <person name="Toyoda A."/>
            <person name="Takaki Y."/>
            <person name="Nishi S."/>
            <person name="Hori S."/>
            <person name="Arai W."/>
            <person name="Tsubouchi T."/>
            <person name="Morono Y."/>
            <person name="Uchiyama I."/>
            <person name="Ito T."/>
            <person name="Fujiyama A."/>
            <person name="Inagaki F."/>
            <person name="Takami H."/>
        </authorList>
    </citation>
    <scope>NUCLEOTIDE SEQUENCE</scope>
    <source>
        <strain evidence="2">Expedition CK06-06</strain>
    </source>
</reference>
<evidence type="ECO:0000256" key="1">
    <source>
        <dbReference type="SAM" id="MobiDB-lite"/>
    </source>
</evidence>
<dbReference type="AlphaFoldDB" id="X0SYY0"/>
<protein>
    <submittedName>
        <fullName evidence="2">Uncharacterized protein</fullName>
    </submittedName>
</protein>